<proteinExistence type="predicted"/>
<keyword evidence="1" id="KW-0812">Transmembrane</keyword>
<feature type="transmembrane region" description="Helical" evidence="1">
    <location>
        <begin position="106"/>
        <end position="129"/>
    </location>
</feature>
<protein>
    <submittedName>
        <fullName evidence="2">DUF2569 domain-containing protein</fullName>
    </submittedName>
</protein>
<evidence type="ECO:0000313" key="2">
    <source>
        <dbReference type="EMBL" id="EMJ5135245.1"/>
    </source>
</evidence>
<reference evidence="2" key="1">
    <citation type="submission" date="2024-02" db="EMBL/GenBank/DDBJ databases">
        <authorList>
            <consortium name="Clinical and Environmental Microbiology Branch: Whole genome sequencing antimicrobial resistance pathogens in the healthcare setting"/>
        </authorList>
    </citation>
    <scope>NUCLEOTIDE SEQUENCE</scope>
    <source>
        <strain evidence="2">2021GO-0154</strain>
    </source>
</reference>
<name>A0AAI9GJW0_PROST</name>
<dbReference type="InterPro" id="IPR019690">
    <property type="entry name" value="DUF2569"/>
</dbReference>
<organism evidence="2">
    <name type="scientific">Providencia stuartii</name>
    <dbReference type="NCBI Taxonomy" id="588"/>
    <lineage>
        <taxon>Bacteria</taxon>
        <taxon>Pseudomonadati</taxon>
        <taxon>Pseudomonadota</taxon>
        <taxon>Gammaproteobacteria</taxon>
        <taxon>Enterobacterales</taxon>
        <taxon>Morganellaceae</taxon>
        <taxon>Providencia</taxon>
    </lineage>
</organism>
<feature type="transmembrane region" description="Helical" evidence="1">
    <location>
        <begin position="71"/>
        <end position="94"/>
    </location>
</feature>
<evidence type="ECO:0000256" key="1">
    <source>
        <dbReference type="SAM" id="Phobius"/>
    </source>
</evidence>
<dbReference type="AlphaFoldDB" id="A0AAI9GJW0"/>
<gene>
    <name evidence="2" type="ORF">RG298_002995</name>
</gene>
<dbReference type="Pfam" id="PF10754">
    <property type="entry name" value="DUF2569"/>
    <property type="match status" value="1"/>
</dbReference>
<feature type="transmembrane region" description="Helical" evidence="1">
    <location>
        <begin position="32"/>
        <end position="51"/>
    </location>
</feature>
<feature type="transmembrane region" description="Helical" evidence="1">
    <location>
        <begin position="135"/>
        <end position="154"/>
    </location>
</feature>
<sequence length="164" mass="18847">MNCNECNLVEANKASGLCDRCEQIEMTKINDVLYLPALGLIISLLVIPWELYHFTHVIFSYLKHGSFLNSYLIGAMGCLLLNFLITLYASWRFFMRKKGIRKVMITYYICSLFASLYFTVVPTMLYGIQLKFTDLGNVISGIIGVVIWIPYFLLSNRINVVFTK</sequence>
<keyword evidence="1" id="KW-0472">Membrane</keyword>
<dbReference type="EMBL" id="ABMABF030000010">
    <property type="protein sequence ID" value="EMJ5135245.1"/>
    <property type="molecule type" value="Genomic_DNA"/>
</dbReference>
<comment type="caution">
    <text evidence="2">The sequence shown here is derived from an EMBL/GenBank/DDBJ whole genome shotgun (WGS) entry which is preliminary data.</text>
</comment>
<keyword evidence="1" id="KW-1133">Transmembrane helix</keyword>
<accession>A0AAI9GJW0</accession>